<dbReference type="EMBL" id="UGYO01000002">
    <property type="protein sequence ID" value="SUJ01911.1"/>
    <property type="molecule type" value="Genomic_DNA"/>
</dbReference>
<reference evidence="1 2" key="1">
    <citation type="submission" date="2018-06" db="EMBL/GenBank/DDBJ databases">
        <authorList>
            <consortium name="Pathogen Informatics"/>
            <person name="Doyle S."/>
        </authorList>
    </citation>
    <scope>NUCLEOTIDE SEQUENCE [LARGE SCALE GENOMIC DNA]</scope>
    <source>
        <strain evidence="1 2">NCTC10738</strain>
    </source>
</reference>
<name>A0A380BIK2_9GAMM</name>
<dbReference type="AlphaFoldDB" id="A0A380BIK2"/>
<evidence type="ECO:0000313" key="2">
    <source>
        <dbReference type="Proteomes" id="UP000254069"/>
    </source>
</evidence>
<dbReference type="RefSeq" id="WP_109247371.1">
    <property type="nucleotide sequence ID" value="NZ_AP024609.1"/>
</dbReference>
<organism evidence="1 2">
    <name type="scientific">Shewanella algae</name>
    <dbReference type="NCBI Taxonomy" id="38313"/>
    <lineage>
        <taxon>Bacteria</taxon>
        <taxon>Pseudomonadati</taxon>
        <taxon>Pseudomonadota</taxon>
        <taxon>Gammaproteobacteria</taxon>
        <taxon>Alteromonadales</taxon>
        <taxon>Shewanellaceae</taxon>
        <taxon>Shewanella</taxon>
    </lineage>
</organism>
<protein>
    <submittedName>
        <fullName evidence="1">Uncharacterized protein</fullName>
    </submittedName>
</protein>
<proteinExistence type="predicted"/>
<keyword evidence="2" id="KW-1185">Reference proteome</keyword>
<accession>A0A3G4UPE3</accession>
<sequence>MLLSLLLAACIILFALVIEFWPRIRSKARERRQGAAWTQENHGRANRREQQDCFADLSFAPFLLTAALALIACAFELMPATYVFGLILFIVLNLLLLMVWHLYARLLGGQKSGQSLLPPLLYGLAALFAWIGAMP</sequence>
<gene>
    <name evidence="1" type="ORF">NCTC10738_03357</name>
</gene>
<accession>A0A380BIK2</accession>
<evidence type="ECO:0000313" key="1">
    <source>
        <dbReference type="EMBL" id="SUJ01911.1"/>
    </source>
</evidence>
<dbReference type="Proteomes" id="UP000254069">
    <property type="component" value="Unassembled WGS sequence"/>
</dbReference>